<accession>A0A7W5ZFB0</accession>
<keyword evidence="2 3" id="KW-0802">TPR repeat</keyword>
<dbReference type="InterPro" id="IPR050498">
    <property type="entry name" value="Ycf3"/>
</dbReference>
<proteinExistence type="predicted"/>
<evidence type="ECO:0000256" key="2">
    <source>
        <dbReference type="ARBA" id="ARBA00022803"/>
    </source>
</evidence>
<gene>
    <name evidence="4" type="ORF">FHS57_000254</name>
</gene>
<comment type="caution">
    <text evidence="4">The sequence shown here is derived from an EMBL/GenBank/DDBJ whole genome shotgun (WGS) entry which is preliminary data.</text>
</comment>
<evidence type="ECO:0000256" key="3">
    <source>
        <dbReference type="PROSITE-ProRule" id="PRU00339"/>
    </source>
</evidence>
<evidence type="ECO:0000256" key="1">
    <source>
        <dbReference type="ARBA" id="ARBA00022737"/>
    </source>
</evidence>
<dbReference type="PANTHER" id="PTHR44858">
    <property type="entry name" value="TETRATRICOPEPTIDE REPEAT PROTEIN 6"/>
    <property type="match status" value="1"/>
</dbReference>
<dbReference type="SUPFAM" id="SSF48452">
    <property type="entry name" value="TPR-like"/>
    <property type="match status" value="1"/>
</dbReference>
<name>A0A7W5ZFB0_9BACT</name>
<dbReference type="PROSITE" id="PS50293">
    <property type="entry name" value="TPR_REGION"/>
    <property type="match status" value="2"/>
</dbReference>
<organism evidence="4 5">
    <name type="scientific">Runella defluvii</name>
    <dbReference type="NCBI Taxonomy" id="370973"/>
    <lineage>
        <taxon>Bacteria</taxon>
        <taxon>Pseudomonadati</taxon>
        <taxon>Bacteroidota</taxon>
        <taxon>Cytophagia</taxon>
        <taxon>Cytophagales</taxon>
        <taxon>Spirosomataceae</taxon>
        <taxon>Runella</taxon>
    </lineage>
</organism>
<evidence type="ECO:0000313" key="5">
    <source>
        <dbReference type="Proteomes" id="UP000541352"/>
    </source>
</evidence>
<dbReference type="AlphaFoldDB" id="A0A7W5ZFB0"/>
<keyword evidence="5" id="KW-1185">Reference proteome</keyword>
<dbReference type="InterPro" id="IPR019734">
    <property type="entry name" value="TPR_rpt"/>
</dbReference>
<evidence type="ECO:0000313" key="4">
    <source>
        <dbReference type="EMBL" id="MBB3836272.1"/>
    </source>
</evidence>
<dbReference type="Proteomes" id="UP000541352">
    <property type="component" value="Unassembled WGS sequence"/>
</dbReference>
<dbReference type="PANTHER" id="PTHR44858:SF1">
    <property type="entry name" value="UDP-N-ACETYLGLUCOSAMINE--PEPTIDE N-ACETYLGLUCOSAMINYLTRANSFERASE SPINDLY-RELATED"/>
    <property type="match status" value="1"/>
</dbReference>
<dbReference type="Pfam" id="PF13176">
    <property type="entry name" value="TPR_7"/>
    <property type="match status" value="1"/>
</dbReference>
<dbReference type="Gene3D" id="1.25.40.10">
    <property type="entry name" value="Tetratricopeptide repeat domain"/>
    <property type="match status" value="1"/>
</dbReference>
<dbReference type="RefSeq" id="WP_183971045.1">
    <property type="nucleotide sequence ID" value="NZ_JACIBY010000001.1"/>
</dbReference>
<dbReference type="SMART" id="SM00028">
    <property type="entry name" value="TPR"/>
    <property type="match status" value="4"/>
</dbReference>
<feature type="repeat" description="TPR" evidence="3">
    <location>
        <begin position="181"/>
        <end position="214"/>
    </location>
</feature>
<dbReference type="EMBL" id="JACIBY010000001">
    <property type="protein sequence ID" value="MBB3836272.1"/>
    <property type="molecule type" value="Genomic_DNA"/>
</dbReference>
<keyword evidence="1" id="KW-0677">Repeat</keyword>
<feature type="repeat" description="TPR" evidence="3">
    <location>
        <begin position="39"/>
        <end position="72"/>
    </location>
</feature>
<dbReference type="PROSITE" id="PS50005">
    <property type="entry name" value="TPR"/>
    <property type="match status" value="2"/>
</dbReference>
<dbReference type="Pfam" id="PF00515">
    <property type="entry name" value="TPR_1"/>
    <property type="match status" value="2"/>
</dbReference>
<protein>
    <submittedName>
        <fullName evidence="4">Tetratricopeptide (TPR) repeat protein</fullName>
    </submittedName>
</protein>
<dbReference type="InterPro" id="IPR011990">
    <property type="entry name" value="TPR-like_helical_dom_sf"/>
</dbReference>
<reference evidence="4 5" key="1">
    <citation type="submission" date="2020-08" db="EMBL/GenBank/DDBJ databases">
        <title>Genomic Encyclopedia of Type Strains, Phase IV (KMG-IV): sequencing the most valuable type-strain genomes for metagenomic binning, comparative biology and taxonomic classification.</title>
        <authorList>
            <person name="Goeker M."/>
        </authorList>
    </citation>
    <scope>NUCLEOTIDE SEQUENCE [LARGE SCALE GENOMIC DNA]</scope>
    <source>
        <strain evidence="4 5">DSM 17976</strain>
    </source>
</reference>
<sequence>MESEGKKLLLKADHLRSLQRWQQAIDMYQSALQLACPQEEVFCRIGQCYYSLGKFEEAIEYAHKAIGVQPDLAFAFHLSALSYFALGASKKAEELEKIALANSPENPLNHWLLAKIYNSKKGFFRKKYAKIALTYALQGLSFAPFHTLCLIEKNKALLTLGRKDELERGMVDVIQSAPDSTVAFEHLGDIYTAIGKPDKATPYFKEALKLNPSNRELIIKSKHSKWDNVIAGLVIAFSFAASQLLRACMGE</sequence>